<reference evidence="1" key="1">
    <citation type="submission" date="2021-01" db="EMBL/GenBank/DDBJ databases">
        <authorList>
            <person name="Corre E."/>
            <person name="Pelletier E."/>
            <person name="Niang G."/>
            <person name="Scheremetjew M."/>
            <person name="Finn R."/>
            <person name="Kale V."/>
            <person name="Holt S."/>
            <person name="Cochrane G."/>
            <person name="Meng A."/>
            <person name="Brown T."/>
            <person name="Cohen L."/>
        </authorList>
    </citation>
    <scope>NUCLEOTIDE SEQUENCE</scope>
    <source>
        <strain evidence="1">FSP1.4</strain>
    </source>
</reference>
<gene>
    <name evidence="1" type="ORF">EHAR0213_LOCUS8575</name>
</gene>
<proteinExistence type="predicted"/>
<dbReference type="AlphaFoldDB" id="A0A7S3JD30"/>
<evidence type="ECO:0000313" key="1">
    <source>
        <dbReference type="EMBL" id="CAE0349663.1"/>
    </source>
</evidence>
<sequence>MNVYWKMFNYAKTDKKPFHAGKVIAGSGFGDSHSYRILYAGPDPASNSRILIKKVFRTNLNTYFYEDVRIDVEAKTVHTKCHQLMHDIKEGLTNEELMIRLKHRSHMNILGFSLFWKQLQNGKNHLSIIENVRWKPYNSWTTLYNDYFMRRDAFSYIKARWYAH</sequence>
<name>A0A7S3JD30_9SPIT</name>
<organism evidence="1">
    <name type="scientific">Euplotes harpa</name>
    <dbReference type="NCBI Taxonomy" id="151035"/>
    <lineage>
        <taxon>Eukaryota</taxon>
        <taxon>Sar</taxon>
        <taxon>Alveolata</taxon>
        <taxon>Ciliophora</taxon>
        <taxon>Intramacronucleata</taxon>
        <taxon>Spirotrichea</taxon>
        <taxon>Hypotrichia</taxon>
        <taxon>Euplotida</taxon>
        <taxon>Euplotidae</taxon>
        <taxon>Euplotes</taxon>
    </lineage>
</organism>
<protein>
    <submittedName>
        <fullName evidence="1">Uncharacterized protein</fullName>
    </submittedName>
</protein>
<accession>A0A7S3JD30</accession>
<dbReference type="EMBL" id="HBII01020672">
    <property type="protein sequence ID" value="CAE0349663.1"/>
    <property type="molecule type" value="Transcribed_RNA"/>
</dbReference>